<dbReference type="EMBL" id="JABFAC010000005">
    <property type="protein sequence ID" value="MBA0613635.1"/>
    <property type="molecule type" value="Genomic_DNA"/>
</dbReference>
<keyword evidence="1" id="KW-0694">RNA-binding</keyword>
<evidence type="ECO:0000313" key="3">
    <source>
        <dbReference type="EMBL" id="MBA0613635.1"/>
    </source>
</evidence>
<proteinExistence type="predicted"/>
<dbReference type="Proteomes" id="UP000593561">
    <property type="component" value="Unassembled WGS sequence"/>
</dbReference>
<dbReference type="GO" id="GO:0003723">
    <property type="term" value="F:RNA binding"/>
    <property type="evidence" value="ECO:0007669"/>
    <property type="project" value="UniProtKB-UniRule"/>
</dbReference>
<name>A0A7J8RIT9_GOSDV</name>
<gene>
    <name evidence="3" type="ORF">Godav_014029</name>
</gene>
<evidence type="ECO:0000256" key="1">
    <source>
        <dbReference type="PROSITE-ProRule" id="PRU00176"/>
    </source>
</evidence>
<comment type="caution">
    <text evidence="3">The sequence shown here is derived from an EMBL/GenBank/DDBJ whole genome shotgun (WGS) entry which is preliminary data.</text>
</comment>
<dbReference type="Gene3D" id="3.30.70.330">
    <property type="match status" value="1"/>
</dbReference>
<feature type="domain" description="RRM" evidence="2">
    <location>
        <begin position="7"/>
        <end position="84"/>
    </location>
</feature>
<dbReference type="Pfam" id="PF00076">
    <property type="entry name" value="RRM_1"/>
    <property type="match status" value="1"/>
</dbReference>
<dbReference type="InterPro" id="IPR000504">
    <property type="entry name" value="RRM_dom"/>
</dbReference>
<dbReference type="SUPFAM" id="SSF54928">
    <property type="entry name" value="RNA-binding domain, RBD"/>
    <property type="match status" value="1"/>
</dbReference>
<evidence type="ECO:0000259" key="2">
    <source>
        <dbReference type="PROSITE" id="PS50102"/>
    </source>
</evidence>
<sequence>MSRGNLITLFVYNIPVNMYWKGLWAFFRYHENIIDTFILEMKSKSGKRFGFVRFSKILDAQREISRINRFVIMGSKIWVKMAKFNELELSPEGRLNDWEEKVNAPYIEKDGNEKGSQRMWVDAINDEDNFLSHNGSIPVEGDVTDVLMDQANEDISNMCLSMEMDQNEGLEIQIEEGMRVGLSEQDRVASFEVEEELFRIIQNRRKKKVLNKRIRFIREIQERVLTTKEKLRRDRGMRKETGNEVLKNDESIANLSLSDSDISNKRKLILTEAQKTWKVGKIKF</sequence>
<dbReference type="PROSITE" id="PS50102">
    <property type="entry name" value="RRM"/>
    <property type="match status" value="1"/>
</dbReference>
<keyword evidence="4" id="KW-1185">Reference proteome</keyword>
<dbReference type="InterPro" id="IPR012677">
    <property type="entry name" value="Nucleotide-bd_a/b_plait_sf"/>
</dbReference>
<organism evidence="3 4">
    <name type="scientific">Gossypium davidsonii</name>
    <name type="common">Davidson's cotton</name>
    <name type="synonym">Gossypium klotzschianum subsp. davidsonii</name>
    <dbReference type="NCBI Taxonomy" id="34287"/>
    <lineage>
        <taxon>Eukaryota</taxon>
        <taxon>Viridiplantae</taxon>
        <taxon>Streptophyta</taxon>
        <taxon>Embryophyta</taxon>
        <taxon>Tracheophyta</taxon>
        <taxon>Spermatophyta</taxon>
        <taxon>Magnoliopsida</taxon>
        <taxon>eudicotyledons</taxon>
        <taxon>Gunneridae</taxon>
        <taxon>Pentapetalae</taxon>
        <taxon>rosids</taxon>
        <taxon>malvids</taxon>
        <taxon>Malvales</taxon>
        <taxon>Malvaceae</taxon>
        <taxon>Malvoideae</taxon>
        <taxon>Gossypium</taxon>
    </lineage>
</organism>
<dbReference type="InterPro" id="IPR035979">
    <property type="entry name" value="RBD_domain_sf"/>
</dbReference>
<reference evidence="3 4" key="1">
    <citation type="journal article" date="2019" name="Genome Biol. Evol.">
        <title>Insights into the evolution of the New World diploid cottons (Gossypium, subgenus Houzingenia) based on genome sequencing.</title>
        <authorList>
            <person name="Grover C.E."/>
            <person name="Arick M.A. 2nd"/>
            <person name="Thrash A."/>
            <person name="Conover J.L."/>
            <person name="Sanders W.S."/>
            <person name="Peterson D.G."/>
            <person name="Frelichowski J.E."/>
            <person name="Scheffler J.A."/>
            <person name="Scheffler B.E."/>
            <person name="Wendel J.F."/>
        </authorList>
    </citation>
    <scope>NUCLEOTIDE SEQUENCE [LARGE SCALE GENOMIC DNA]</scope>
    <source>
        <strain evidence="3">27</strain>
        <tissue evidence="3">Leaf</tissue>
    </source>
</reference>
<accession>A0A7J8RIT9</accession>
<dbReference type="SMART" id="SM00360">
    <property type="entry name" value="RRM"/>
    <property type="match status" value="1"/>
</dbReference>
<dbReference type="AlphaFoldDB" id="A0A7J8RIT9"/>
<evidence type="ECO:0000313" key="4">
    <source>
        <dbReference type="Proteomes" id="UP000593561"/>
    </source>
</evidence>
<protein>
    <recommendedName>
        <fullName evidence="2">RRM domain-containing protein</fullName>
    </recommendedName>
</protein>